<protein>
    <recommendedName>
        <fullName evidence="3">histidine kinase</fullName>
        <ecNumber evidence="3">2.7.13.3</ecNumber>
    </recommendedName>
</protein>
<gene>
    <name evidence="18" type="ORF">IAB31_07420</name>
</gene>
<organism evidence="18 19">
    <name type="scientific">Candidatus Choladousia intestinavium</name>
    <dbReference type="NCBI Taxonomy" id="2840727"/>
    <lineage>
        <taxon>Bacteria</taxon>
        <taxon>Bacillati</taxon>
        <taxon>Bacillota</taxon>
        <taxon>Clostridia</taxon>
        <taxon>Lachnospirales</taxon>
        <taxon>Lachnospiraceae</taxon>
        <taxon>Lachnospiraceae incertae sedis</taxon>
        <taxon>Candidatus Choladousia</taxon>
    </lineage>
</organism>
<evidence type="ECO:0000256" key="13">
    <source>
        <dbReference type="ARBA" id="ARBA00023136"/>
    </source>
</evidence>
<dbReference type="InterPro" id="IPR003661">
    <property type="entry name" value="HisK_dim/P_dom"/>
</dbReference>
<dbReference type="GO" id="GO:0000155">
    <property type="term" value="F:phosphorelay sensor kinase activity"/>
    <property type="evidence" value="ECO:0007669"/>
    <property type="project" value="InterPro"/>
</dbReference>
<dbReference type="AlphaFoldDB" id="A0A9D1AC19"/>
<dbReference type="Pfam" id="PF00672">
    <property type="entry name" value="HAMP"/>
    <property type="match status" value="1"/>
</dbReference>
<evidence type="ECO:0000256" key="5">
    <source>
        <dbReference type="ARBA" id="ARBA00022553"/>
    </source>
</evidence>
<proteinExistence type="predicted"/>
<dbReference type="InterPro" id="IPR003594">
    <property type="entry name" value="HATPase_dom"/>
</dbReference>
<dbReference type="PROSITE" id="PS50109">
    <property type="entry name" value="HIS_KIN"/>
    <property type="match status" value="1"/>
</dbReference>
<dbReference type="PANTHER" id="PTHR45528">
    <property type="entry name" value="SENSOR HISTIDINE KINASE CPXA"/>
    <property type="match status" value="1"/>
</dbReference>
<feature type="coiled-coil region" evidence="14">
    <location>
        <begin position="241"/>
        <end position="275"/>
    </location>
</feature>
<comment type="caution">
    <text evidence="18">The sequence shown here is derived from an EMBL/GenBank/DDBJ whole genome shotgun (WGS) entry which is preliminary data.</text>
</comment>
<dbReference type="PROSITE" id="PS50885">
    <property type="entry name" value="HAMP"/>
    <property type="match status" value="1"/>
</dbReference>
<dbReference type="InterPro" id="IPR036890">
    <property type="entry name" value="HATPase_C_sf"/>
</dbReference>
<dbReference type="Gene3D" id="1.10.287.130">
    <property type="match status" value="1"/>
</dbReference>
<feature type="domain" description="Histidine kinase" evidence="16">
    <location>
        <begin position="282"/>
        <end position="497"/>
    </location>
</feature>
<dbReference type="SMART" id="SM00387">
    <property type="entry name" value="HATPase_c"/>
    <property type="match status" value="1"/>
</dbReference>
<keyword evidence="5" id="KW-0597">Phosphoprotein</keyword>
<evidence type="ECO:0000256" key="2">
    <source>
        <dbReference type="ARBA" id="ARBA00004651"/>
    </source>
</evidence>
<dbReference type="InterPro" id="IPR003660">
    <property type="entry name" value="HAMP_dom"/>
</dbReference>
<keyword evidence="9 18" id="KW-0418">Kinase</keyword>
<dbReference type="CDD" id="cd00082">
    <property type="entry name" value="HisKA"/>
    <property type="match status" value="1"/>
</dbReference>
<dbReference type="SMART" id="SM00388">
    <property type="entry name" value="HisKA"/>
    <property type="match status" value="1"/>
</dbReference>
<dbReference type="GO" id="GO:0005886">
    <property type="term" value="C:plasma membrane"/>
    <property type="evidence" value="ECO:0007669"/>
    <property type="project" value="UniProtKB-SubCell"/>
</dbReference>
<evidence type="ECO:0000256" key="1">
    <source>
        <dbReference type="ARBA" id="ARBA00000085"/>
    </source>
</evidence>
<keyword evidence="13 15" id="KW-0472">Membrane</keyword>
<feature type="transmembrane region" description="Helical" evidence="15">
    <location>
        <begin position="179"/>
        <end position="199"/>
    </location>
</feature>
<evidence type="ECO:0000313" key="18">
    <source>
        <dbReference type="EMBL" id="HIR13736.1"/>
    </source>
</evidence>
<keyword evidence="12" id="KW-0902">Two-component regulatory system</keyword>
<dbReference type="PRINTS" id="PR01780">
    <property type="entry name" value="LANTIREGPROT"/>
</dbReference>
<dbReference type="SMART" id="SM00304">
    <property type="entry name" value="HAMP"/>
    <property type="match status" value="1"/>
</dbReference>
<keyword evidence="10" id="KW-0067">ATP-binding</keyword>
<evidence type="ECO:0000256" key="11">
    <source>
        <dbReference type="ARBA" id="ARBA00022989"/>
    </source>
</evidence>
<dbReference type="InterPro" id="IPR050398">
    <property type="entry name" value="HssS/ArlS-like"/>
</dbReference>
<dbReference type="Pfam" id="PF02518">
    <property type="entry name" value="HATPase_c"/>
    <property type="match status" value="1"/>
</dbReference>
<evidence type="ECO:0000256" key="9">
    <source>
        <dbReference type="ARBA" id="ARBA00022777"/>
    </source>
</evidence>
<accession>A0A9D1AC19</accession>
<evidence type="ECO:0000259" key="17">
    <source>
        <dbReference type="PROSITE" id="PS50885"/>
    </source>
</evidence>
<name>A0A9D1AC19_9FIRM</name>
<evidence type="ECO:0000256" key="7">
    <source>
        <dbReference type="ARBA" id="ARBA00022692"/>
    </source>
</evidence>
<comment type="subcellular location">
    <subcellularLocation>
        <location evidence="2">Cell membrane</location>
        <topology evidence="2">Multi-pass membrane protein</topology>
    </subcellularLocation>
</comment>
<reference evidence="18" key="1">
    <citation type="submission" date="2020-10" db="EMBL/GenBank/DDBJ databases">
        <authorList>
            <person name="Gilroy R."/>
        </authorList>
    </citation>
    <scope>NUCLEOTIDE SEQUENCE</scope>
    <source>
        <strain evidence="18">ChiSjej4B22-8148</strain>
    </source>
</reference>
<evidence type="ECO:0000256" key="10">
    <source>
        <dbReference type="ARBA" id="ARBA00022840"/>
    </source>
</evidence>
<keyword evidence="14" id="KW-0175">Coiled coil</keyword>
<dbReference type="SUPFAM" id="SSF55874">
    <property type="entry name" value="ATPase domain of HSP90 chaperone/DNA topoisomerase II/histidine kinase"/>
    <property type="match status" value="1"/>
</dbReference>
<dbReference type="SUPFAM" id="SSF47384">
    <property type="entry name" value="Homodimeric domain of signal transducing histidine kinase"/>
    <property type="match status" value="1"/>
</dbReference>
<dbReference type="Gene3D" id="3.30.565.10">
    <property type="entry name" value="Histidine kinase-like ATPase, C-terminal domain"/>
    <property type="match status" value="1"/>
</dbReference>
<dbReference type="InterPro" id="IPR036097">
    <property type="entry name" value="HisK_dim/P_sf"/>
</dbReference>
<evidence type="ECO:0000256" key="4">
    <source>
        <dbReference type="ARBA" id="ARBA00022475"/>
    </source>
</evidence>
<evidence type="ECO:0000256" key="12">
    <source>
        <dbReference type="ARBA" id="ARBA00023012"/>
    </source>
</evidence>
<evidence type="ECO:0000259" key="16">
    <source>
        <dbReference type="PROSITE" id="PS50109"/>
    </source>
</evidence>
<dbReference type="InterPro" id="IPR008358">
    <property type="entry name" value="Sig_transdc_His_kin/Pase_MprB"/>
</dbReference>
<sequence length="508" mass="58600">MKTIRAKLFLSVILLLTTAVCGIGLLYSICNRKFYLAGQCDYVNEAYEELTNQNLEELCRIGNQQKEVAAEEENPPAADRFLEGYENENLRFRIRDGSFQLLYDTYKSAAAREENYTQEEKEVRMGRYQENDTASYEKVNGNGRIILRSKVQQNGETYYVMILESTLLIDESISYANKILILVLLLFISIGGLAVNFLAKRISRPITEVSRIARMIAGQDFSERASVKSGYRELDELGKSVNLMSSQLQEAIQDMKSYNERLQKEIDRRTELENHRKQFVNNVSHELKTPLAIISSQMEMIPLIRDEKKRQEYCNSVVEEVKRMNQMLHSMLTIFSAEQGIEDMKMDKVDFSRLVEKELEDFEPLFARRKLRLSSEIEDGKTVWGNEELLRRAADNYLMNASRHTVSGGRIQAALSQKDERLRFSVYNDGERISEKDQKKIWDSFYQGSVLDGKSQKEGTGLGLYIVKSVVAQHDGICGVENREEGVEFWFEIPVSPDRRKEPCRETC</sequence>
<dbReference type="CDD" id="cd06225">
    <property type="entry name" value="HAMP"/>
    <property type="match status" value="1"/>
</dbReference>
<dbReference type="PANTHER" id="PTHR45528:SF1">
    <property type="entry name" value="SENSOR HISTIDINE KINASE CPXA"/>
    <property type="match status" value="1"/>
</dbReference>
<dbReference type="Gene3D" id="6.10.340.10">
    <property type="match status" value="1"/>
</dbReference>
<dbReference type="Pfam" id="PF00512">
    <property type="entry name" value="HisKA"/>
    <property type="match status" value="1"/>
</dbReference>
<keyword evidence="6" id="KW-0808">Transferase</keyword>
<comment type="catalytic activity">
    <reaction evidence="1">
        <text>ATP + protein L-histidine = ADP + protein N-phospho-L-histidine.</text>
        <dbReference type="EC" id="2.7.13.3"/>
    </reaction>
</comment>
<evidence type="ECO:0000256" key="6">
    <source>
        <dbReference type="ARBA" id="ARBA00022679"/>
    </source>
</evidence>
<feature type="domain" description="HAMP" evidence="17">
    <location>
        <begin position="200"/>
        <end position="253"/>
    </location>
</feature>
<dbReference type="Proteomes" id="UP000886757">
    <property type="component" value="Unassembled WGS sequence"/>
</dbReference>
<dbReference type="FunFam" id="1.10.287.130:FF:000001">
    <property type="entry name" value="Two-component sensor histidine kinase"/>
    <property type="match status" value="1"/>
</dbReference>
<evidence type="ECO:0000313" key="19">
    <source>
        <dbReference type="Proteomes" id="UP000886757"/>
    </source>
</evidence>
<evidence type="ECO:0000256" key="8">
    <source>
        <dbReference type="ARBA" id="ARBA00022741"/>
    </source>
</evidence>
<evidence type="ECO:0000256" key="14">
    <source>
        <dbReference type="SAM" id="Coils"/>
    </source>
</evidence>
<dbReference type="InterPro" id="IPR005467">
    <property type="entry name" value="His_kinase_dom"/>
</dbReference>
<dbReference type="SUPFAM" id="SSF158472">
    <property type="entry name" value="HAMP domain-like"/>
    <property type="match status" value="1"/>
</dbReference>
<keyword evidence="7 15" id="KW-0812">Transmembrane</keyword>
<keyword evidence="8" id="KW-0547">Nucleotide-binding</keyword>
<keyword evidence="11 15" id="KW-1133">Transmembrane helix</keyword>
<reference evidence="18" key="2">
    <citation type="journal article" date="2021" name="PeerJ">
        <title>Extensive microbial diversity within the chicken gut microbiome revealed by metagenomics and culture.</title>
        <authorList>
            <person name="Gilroy R."/>
            <person name="Ravi A."/>
            <person name="Getino M."/>
            <person name="Pursley I."/>
            <person name="Horton D.L."/>
            <person name="Alikhan N.F."/>
            <person name="Baker D."/>
            <person name="Gharbi K."/>
            <person name="Hall N."/>
            <person name="Watson M."/>
            <person name="Adriaenssens E.M."/>
            <person name="Foster-Nyarko E."/>
            <person name="Jarju S."/>
            <person name="Secka A."/>
            <person name="Antonio M."/>
            <person name="Oren A."/>
            <person name="Chaudhuri R.R."/>
            <person name="La Ragione R."/>
            <person name="Hildebrand F."/>
            <person name="Pallen M.J."/>
        </authorList>
    </citation>
    <scope>NUCLEOTIDE SEQUENCE</scope>
    <source>
        <strain evidence="18">ChiSjej4B22-8148</strain>
    </source>
</reference>
<evidence type="ECO:0000256" key="3">
    <source>
        <dbReference type="ARBA" id="ARBA00012438"/>
    </source>
</evidence>
<dbReference type="EMBL" id="DVGK01000082">
    <property type="protein sequence ID" value="HIR13736.1"/>
    <property type="molecule type" value="Genomic_DNA"/>
</dbReference>
<evidence type="ECO:0000256" key="15">
    <source>
        <dbReference type="SAM" id="Phobius"/>
    </source>
</evidence>
<keyword evidence="4" id="KW-1003">Cell membrane</keyword>
<dbReference type="EC" id="2.7.13.3" evidence="3"/>
<dbReference type="GO" id="GO:0005524">
    <property type="term" value="F:ATP binding"/>
    <property type="evidence" value="ECO:0007669"/>
    <property type="project" value="UniProtKB-KW"/>
</dbReference>